<evidence type="ECO:0000313" key="2">
    <source>
        <dbReference type="Proteomes" id="UP000324632"/>
    </source>
</evidence>
<dbReference type="AlphaFoldDB" id="A0A5A9PRI1"/>
<organism evidence="1 2">
    <name type="scientific">Triplophysa tibetana</name>
    <dbReference type="NCBI Taxonomy" id="1572043"/>
    <lineage>
        <taxon>Eukaryota</taxon>
        <taxon>Metazoa</taxon>
        <taxon>Chordata</taxon>
        <taxon>Craniata</taxon>
        <taxon>Vertebrata</taxon>
        <taxon>Euteleostomi</taxon>
        <taxon>Actinopterygii</taxon>
        <taxon>Neopterygii</taxon>
        <taxon>Teleostei</taxon>
        <taxon>Ostariophysi</taxon>
        <taxon>Cypriniformes</taxon>
        <taxon>Nemacheilidae</taxon>
        <taxon>Triplophysa</taxon>
    </lineage>
</organism>
<evidence type="ECO:0000313" key="1">
    <source>
        <dbReference type="EMBL" id="KAA0723616.1"/>
    </source>
</evidence>
<dbReference type="Proteomes" id="UP000324632">
    <property type="component" value="Chromosome 3"/>
</dbReference>
<proteinExistence type="predicted"/>
<reference evidence="1 2" key="1">
    <citation type="journal article" date="2019" name="Mol. Ecol. Resour.">
        <title>Chromosome-level genome assembly of Triplophysa tibetana, a fish adapted to the harsh high-altitude environment of the Tibetan Plateau.</title>
        <authorList>
            <person name="Yang X."/>
            <person name="Liu H."/>
            <person name="Ma Z."/>
            <person name="Zou Y."/>
            <person name="Zou M."/>
            <person name="Mao Y."/>
            <person name="Li X."/>
            <person name="Wang H."/>
            <person name="Chen T."/>
            <person name="Wang W."/>
            <person name="Yang R."/>
        </authorList>
    </citation>
    <scope>NUCLEOTIDE SEQUENCE [LARGE SCALE GENOMIC DNA]</scope>
    <source>
        <strain evidence="1">TTIB1903HZAU</strain>
        <tissue evidence="1">Muscle</tissue>
    </source>
</reference>
<sequence>MSHWNAMPSHRMSLAVEEFPQPVGLTRAQEGESARSILQKRMQFNKIKEEVDEEGPHLVDEEKARRSFLLSLESLRRCTQGHQ</sequence>
<gene>
    <name evidence="1" type="ORF">E1301_Tti003269</name>
</gene>
<accession>A0A5A9PRI1</accession>
<name>A0A5A9PRI1_9TELE</name>
<comment type="caution">
    <text evidence="1">The sequence shown here is derived from an EMBL/GenBank/DDBJ whole genome shotgun (WGS) entry which is preliminary data.</text>
</comment>
<dbReference type="InterPro" id="IPR031521">
    <property type="entry name" value="DUF4695"/>
</dbReference>
<protein>
    <submittedName>
        <fullName evidence="1">Uncharacterized protein</fullName>
    </submittedName>
</protein>
<dbReference type="Pfam" id="PF15766">
    <property type="entry name" value="DUF4695"/>
    <property type="match status" value="1"/>
</dbReference>
<dbReference type="EMBL" id="SOYY01000003">
    <property type="protein sequence ID" value="KAA0723616.1"/>
    <property type="molecule type" value="Genomic_DNA"/>
</dbReference>
<keyword evidence="2" id="KW-1185">Reference proteome</keyword>